<proteinExistence type="predicted"/>
<evidence type="ECO:0000313" key="1">
    <source>
        <dbReference type="EMBL" id="VTT61969.1"/>
    </source>
</evidence>
<dbReference type="EMBL" id="CABFJX010000068">
    <property type="protein sequence ID" value="VTT61969.1"/>
    <property type="molecule type" value="Genomic_DNA"/>
</dbReference>
<dbReference type="AlphaFoldDB" id="A0A9Q9U799"/>
<gene>
    <name evidence="1" type="ORF">C2S_4677</name>
</gene>
<protein>
    <submittedName>
        <fullName evidence="1">Uncharacterized protein</fullName>
    </submittedName>
</protein>
<reference evidence="1" key="1">
    <citation type="submission" date="2019-05" db="EMBL/GenBank/DDBJ databases">
        <authorList>
            <person name="Piombo E."/>
        </authorList>
    </citation>
    <scope>NUCLEOTIDE SEQUENCE</scope>
    <source>
        <strain evidence="1">C2S</strain>
    </source>
</reference>
<organism evidence="1 2">
    <name type="scientific">Fusarium fujikuroi</name>
    <name type="common">Bakanae and foot rot disease fungus</name>
    <name type="synonym">Gibberella fujikuroi</name>
    <dbReference type="NCBI Taxonomy" id="5127"/>
    <lineage>
        <taxon>Eukaryota</taxon>
        <taxon>Fungi</taxon>
        <taxon>Dikarya</taxon>
        <taxon>Ascomycota</taxon>
        <taxon>Pezizomycotina</taxon>
        <taxon>Sordariomycetes</taxon>
        <taxon>Hypocreomycetidae</taxon>
        <taxon>Hypocreales</taxon>
        <taxon>Nectriaceae</taxon>
        <taxon>Fusarium</taxon>
        <taxon>Fusarium fujikuroi species complex</taxon>
    </lineage>
</organism>
<dbReference type="Proteomes" id="UP000760494">
    <property type="component" value="Unassembled WGS sequence"/>
</dbReference>
<accession>A0A9Q9U799</accession>
<name>A0A9Q9U799_FUSFU</name>
<comment type="caution">
    <text evidence="1">The sequence shown here is derived from an EMBL/GenBank/DDBJ whole genome shotgun (WGS) entry which is preliminary data.</text>
</comment>
<evidence type="ECO:0000313" key="2">
    <source>
        <dbReference type="Proteomes" id="UP000760494"/>
    </source>
</evidence>
<sequence length="71" mass="7642">MGVVVKCDAALFLPCTAGIQAFTTDDETKQGSPVLICNRAVFPRYDCFLFITDTAPCILYLLSIHAVNSAA</sequence>